<keyword evidence="1" id="KW-1133">Transmembrane helix</keyword>
<name>G0HYC4_HALHT</name>
<gene>
    <name evidence="2" type="ordered locus">HAH_2530</name>
</gene>
<sequence length="461" mass="50463">MSRRNKDQLRDLLRSLALHPHDRRLAFPVLFAVGTQLYFFVTITLDSTRPPMAPDAGIFQHLGWYLTRGGRLYVDAWEPKFPLSYETTEILALLSGGDMYRLHLLSVVLMSGAVCAIVGLVVILVYDITGDDIAAPLAGLSMFLLPGFAVRPAYGFKAKYLLVLCGLLAIYLYTRGYPALSGVAAAASVGYWQAGAIFPLIVVGLAIQRRDTRALERVVAGGLGFTVVMLMPVFLLWHSASEMVVQVLLVPLQTEEHASLLARFVAGVVHFKWASPFVLLGGLGLAHTARCCFTDTEGVAGRTEWWIPVGAAWFAFLILFVDFETGGYTDLIPGLAFVAIGIGMIATVLRDRQQAQNLGVVLALVLVVNVAFLGSVGVVFTPVETPGPVPMSDLETHDLPAAYDEAEPVPDVRYIYWQQIEPSTCHYRLSLMELRWLDRVDSSVDSRCLDFGTARARLGNG</sequence>
<evidence type="ECO:0000313" key="3">
    <source>
        <dbReference type="Proteomes" id="UP000005629"/>
    </source>
</evidence>
<feature type="transmembrane region" description="Helical" evidence="1">
    <location>
        <begin position="219"/>
        <end position="240"/>
    </location>
</feature>
<dbReference type="HOGENOM" id="CLU_607814_0_0_2"/>
<dbReference type="KEGG" id="hhi:HAH_2530"/>
<dbReference type="InterPro" id="IPR031897">
    <property type="entry name" value="AglS"/>
</dbReference>
<feature type="transmembrane region" description="Helical" evidence="1">
    <location>
        <begin position="133"/>
        <end position="153"/>
    </location>
</feature>
<feature type="transmembrane region" description="Helical" evidence="1">
    <location>
        <begin position="361"/>
        <end position="383"/>
    </location>
</feature>
<reference evidence="2 3" key="1">
    <citation type="journal article" date="2011" name="J. Bacteriol.">
        <title>Complete genome sequence of Haloarcula hispanica, a model haloarchaeon for studying genetics, metabolism, and virus-host interaction.</title>
        <authorList>
            <person name="Liu H."/>
            <person name="Wu Z."/>
            <person name="Li M."/>
            <person name="Zhang F."/>
            <person name="Zheng H."/>
            <person name="Han J."/>
            <person name="Liu J."/>
            <person name="Zhou J."/>
            <person name="Wang S."/>
            <person name="Xiang H."/>
        </authorList>
    </citation>
    <scope>NUCLEOTIDE SEQUENCE [LARGE SCALE GENOMIC DNA]</scope>
    <source>
        <strain evidence="3">ATCC 33960 / DSM 4426 / JCM 8911 / NBRC 102182 / NCIMB 2187 / VKM B-1755</strain>
    </source>
</reference>
<protein>
    <recommendedName>
        <fullName evidence="4">Glycosyltransferase RgtA/B/C/D-like domain-containing protein</fullName>
    </recommendedName>
</protein>
<keyword evidence="1" id="KW-0812">Transmembrane</keyword>
<accession>G0HYC4</accession>
<evidence type="ECO:0000313" key="2">
    <source>
        <dbReference type="EMBL" id="AEM58116.1"/>
    </source>
</evidence>
<evidence type="ECO:0008006" key="4">
    <source>
        <dbReference type="Google" id="ProtNLM"/>
    </source>
</evidence>
<organism evidence="2 3">
    <name type="scientific">Haloarcula hispanica (strain ATCC 33960 / DSM 4426 / JCM 8911 / NBRC 102182 / NCIMB 2187 / VKM B-1755)</name>
    <dbReference type="NCBI Taxonomy" id="634497"/>
    <lineage>
        <taxon>Archaea</taxon>
        <taxon>Methanobacteriati</taxon>
        <taxon>Methanobacteriota</taxon>
        <taxon>Stenosarchaea group</taxon>
        <taxon>Halobacteria</taxon>
        <taxon>Halobacteriales</taxon>
        <taxon>Haloarculaceae</taxon>
        <taxon>Haloarcula</taxon>
    </lineage>
</organism>
<dbReference type="Proteomes" id="UP000005629">
    <property type="component" value="Chromosome I"/>
</dbReference>
<feature type="transmembrane region" description="Helical" evidence="1">
    <location>
        <begin position="160"/>
        <end position="177"/>
    </location>
</feature>
<dbReference type="GO" id="GO:0004169">
    <property type="term" value="F:dolichyl-phosphate-mannose-protein mannosyltransferase activity"/>
    <property type="evidence" value="ECO:0007669"/>
    <property type="project" value="InterPro"/>
</dbReference>
<dbReference type="Pfam" id="PF15971">
    <property type="entry name" value="Mannosyl_trans4"/>
    <property type="match status" value="1"/>
</dbReference>
<keyword evidence="1" id="KW-0472">Membrane</keyword>
<evidence type="ECO:0000256" key="1">
    <source>
        <dbReference type="SAM" id="Phobius"/>
    </source>
</evidence>
<dbReference type="EMBL" id="CP002921">
    <property type="protein sequence ID" value="AEM58116.1"/>
    <property type="molecule type" value="Genomic_DNA"/>
</dbReference>
<feature type="transmembrane region" description="Helical" evidence="1">
    <location>
        <begin position="189"/>
        <end position="207"/>
    </location>
</feature>
<feature type="transmembrane region" description="Helical" evidence="1">
    <location>
        <begin position="104"/>
        <end position="127"/>
    </location>
</feature>
<proteinExistence type="predicted"/>
<dbReference type="eggNOG" id="arCOG06399">
    <property type="taxonomic scope" value="Archaea"/>
</dbReference>
<dbReference type="AlphaFoldDB" id="G0HYC4"/>
<feature type="transmembrane region" description="Helical" evidence="1">
    <location>
        <begin position="260"/>
        <end position="285"/>
    </location>
</feature>
<feature type="transmembrane region" description="Helical" evidence="1">
    <location>
        <begin position="305"/>
        <end position="325"/>
    </location>
</feature>
<feature type="transmembrane region" description="Helical" evidence="1">
    <location>
        <begin position="331"/>
        <end position="349"/>
    </location>
</feature>